<dbReference type="SMART" id="SM00642">
    <property type="entry name" value="Aamy"/>
    <property type="match status" value="1"/>
</dbReference>
<dbReference type="EMBL" id="SDMR01000001">
    <property type="protein sequence ID" value="TBT96264.1"/>
    <property type="molecule type" value="Genomic_DNA"/>
</dbReference>
<accession>A0A4Q9KP43</accession>
<dbReference type="PANTHER" id="PTHR10357">
    <property type="entry name" value="ALPHA-AMYLASE FAMILY MEMBER"/>
    <property type="match status" value="1"/>
</dbReference>
<dbReference type="CDD" id="cd11354">
    <property type="entry name" value="AmyAc_bac_CMD_like"/>
    <property type="match status" value="1"/>
</dbReference>
<dbReference type="AlphaFoldDB" id="A0A4Q9KP43"/>
<evidence type="ECO:0000313" key="4">
    <source>
        <dbReference type="EMBL" id="TBT96264.1"/>
    </source>
</evidence>
<dbReference type="GO" id="GO:0016798">
    <property type="term" value="F:hydrolase activity, acting on glycosyl bonds"/>
    <property type="evidence" value="ECO:0007669"/>
    <property type="project" value="UniProtKB-KW"/>
</dbReference>
<dbReference type="InterPro" id="IPR006047">
    <property type="entry name" value="GH13_cat_dom"/>
</dbReference>
<keyword evidence="2" id="KW-0326">Glycosidase</keyword>
<dbReference type="Pfam" id="PF00128">
    <property type="entry name" value="Alpha-amylase"/>
    <property type="match status" value="2"/>
</dbReference>
<gene>
    <name evidence="4" type="ORF">ET996_00930</name>
</gene>
<evidence type="ECO:0000256" key="2">
    <source>
        <dbReference type="ARBA" id="ARBA00023295"/>
    </source>
</evidence>
<dbReference type="RefSeq" id="WP_131170676.1">
    <property type="nucleotide sequence ID" value="NZ_FXTL01000001.1"/>
</dbReference>
<dbReference type="Gene3D" id="3.20.20.80">
    <property type="entry name" value="Glycosidases"/>
    <property type="match status" value="1"/>
</dbReference>
<keyword evidence="1" id="KW-0378">Hydrolase</keyword>
<proteinExistence type="predicted"/>
<dbReference type="SUPFAM" id="SSF51445">
    <property type="entry name" value="(Trans)glycosidases"/>
    <property type="match status" value="1"/>
</dbReference>
<feature type="domain" description="Glycosyl hydrolase family 13 catalytic" evidence="3">
    <location>
        <begin position="28"/>
        <end position="332"/>
    </location>
</feature>
<protein>
    <submittedName>
        <fullName evidence="4">Alpha-amylase</fullName>
    </submittedName>
</protein>
<dbReference type="PANTHER" id="PTHR10357:SF210">
    <property type="entry name" value="MALTODEXTRIN GLUCOSIDASE"/>
    <property type="match status" value="1"/>
</dbReference>
<dbReference type="InterPro" id="IPR017853">
    <property type="entry name" value="GH"/>
</dbReference>
<evidence type="ECO:0000259" key="3">
    <source>
        <dbReference type="SMART" id="SM00642"/>
    </source>
</evidence>
<evidence type="ECO:0000313" key="5">
    <source>
        <dbReference type="Proteomes" id="UP000291933"/>
    </source>
</evidence>
<reference evidence="4 5" key="1">
    <citation type="submission" date="2019-01" db="EMBL/GenBank/DDBJ databases">
        <title>Lactibacter flavus gen. nov., sp. nov., a novel bacterium of the family Propionibacteriaceae isolated from raw milk and dairy products.</title>
        <authorList>
            <person name="Huptas C."/>
            <person name="Wenning M."/>
            <person name="Breitenwieser F."/>
            <person name="Doll E."/>
            <person name="Von Neubeck M."/>
            <person name="Busse H.-J."/>
            <person name="Scherer S."/>
        </authorList>
    </citation>
    <scope>NUCLEOTIDE SEQUENCE [LARGE SCALE GENOMIC DNA]</scope>
    <source>
        <strain evidence="4 5">DSM 22130</strain>
    </source>
</reference>
<evidence type="ECO:0000256" key="1">
    <source>
        <dbReference type="ARBA" id="ARBA00022801"/>
    </source>
</evidence>
<keyword evidence="5" id="KW-1185">Reference proteome</keyword>
<comment type="caution">
    <text evidence="4">The sequence shown here is derived from an EMBL/GenBank/DDBJ whole genome shotgun (WGS) entry which is preliminary data.</text>
</comment>
<dbReference type="OrthoDB" id="9802433at2"/>
<sequence length="390" mass="42868">MSLLDHAIWWHVYPLGAFGAPGHRSPDEPIVARLDGLEAWLDYAVNLGCSGLLLGPIFDSASHGYDTLDHYSLDPRLGDDAAFDRLIEACRARGMSVMLDGVFNHVADTHHLVAEGLTRGAWEGHGSLATLAHDDARVADLVTDIMLHWLRRGIAGWRLDVAYSVPGWFWSDVIGRVRQEFGDAVFLGEVIHGDYPAMVAESRFDSVTQYELWKAIWSSIQSVNFWELAHALERHQTFTASFVPNTFIGNHDVSRIASVLGDSGAALAAVLLFTLPGMPSIYYGDEQGFRGEKGEGWDADAPLRPALPATPQGLARVGWGMYRHYQELIGLRRRNAWLVRGAVEVLAKSNEAIVYAVRGDGHEALVSVELGAAYRASVHIDGTQAFAWQG</sequence>
<name>A0A4Q9KP43_PROTD</name>
<dbReference type="Proteomes" id="UP000291933">
    <property type="component" value="Unassembled WGS sequence"/>
</dbReference>
<organism evidence="4 5">
    <name type="scientific">Propioniciclava tarda</name>
    <dbReference type="NCBI Taxonomy" id="433330"/>
    <lineage>
        <taxon>Bacteria</taxon>
        <taxon>Bacillati</taxon>
        <taxon>Actinomycetota</taxon>
        <taxon>Actinomycetes</taxon>
        <taxon>Propionibacteriales</taxon>
        <taxon>Propionibacteriaceae</taxon>
        <taxon>Propioniciclava</taxon>
    </lineage>
</organism>
<dbReference type="GO" id="GO:0005975">
    <property type="term" value="P:carbohydrate metabolic process"/>
    <property type="evidence" value="ECO:0007669"/>
    <property type="project" value="InterPro"/>
</dbReference>